<sequence>NYVDASGIECIRNSVNGKWNWQIQMPDQFYKDQLSPFNARCIAKRSALCRAAPIPPIPAGKETDAPFLSTDNTLACDTFFKIGDAPGVVDKAVCNKTSVGDYKW</sequence>
<gene>
    <name evidence="1" type="ORF">PFISCL1PPCAC_7154</name>
</gene>
<evidence type="ECO:0000313" key="1">
    <source>
        <dbReference type="EMBL" id="GMT15857.1"/>
    </source>
</evidence>
<accession>A0AAV5VAQ7</accession>
<dbReference type="EMBL" id="BTSY01000002">
    <property type="protein sequence ID" value="GMT15857.1"/>
    <property type="molecule type" value="Genomic_DNA"/>
</dbReference>
<evidence type="ECO:0000313" key="2">
    <source>
        <dbReference type="Proteomes" id="UP001432322"/>
    </source>
</evidence>
<feature type="non-terminal residue" evidence="1">
    <location>
        <position position="104"/>
    </location>
</feature>
<reference evidence="1" key="1">
    <citation type="submission" date="2023-10" db="EMBL/GenBank/DDBJ databases">
        <title>Genome assembly of Pristionchus species.</title>
        <authorList>
            <person name="Yoshida K."/>
            <person name="Sommer R.J."/>
        </authorList>
    </citation>
    <scope>NUCLEOTIDE SEQUENCE</scope>
    <source>
        <strain evidence="1">RS5133</strain>
    </source>
</reference>
<proteinExistence type="predicted"/>
<name>A0AAV5VAQ7_9BILA</name>
<dbReference type="AlphaFoldDB" id="A0AAV5VAQ7"/>
<dbReference type="Proteomes" id="UP001432322">
    <property type="component" value="Unassembled WGS sequence"/>
</dbReference>
<keyword evidence="2" id="KW-1185">Reference proteome</keyword>
<organism evidence="1 2">
    <name type="scientific">Pristionchus fissidentatus</name>
    <dbReference type="NCBI Taxonomy" id="1538716"/>
    <lineage>
        <taxon>Eukaryota</taxon>
        <taxon>Metazoa</taxon>
        <taxon>Ecdysozoa</taxon>
        <taxon>Nematoda</taxon>
        <taxon>Chromadorea</taxon>
        <taxon>Rhabditida</taxon>
        <taxon>Rhabditina</taxon>
        <taxon>Diplogasteromorpha</taxon>
        <taxon>Diplogasteroidea</taxon>
        <taxon>Neodiplogasteridae</taxon>
        <taxon>Pristionchus</taxon>
    </lineage>
</organism>
<protein>
    <submittedName>
        <fullName evidence="1">Uncharacterized protein</fullName>
    </submittedName>
</protein>
<comment type="caution">
    <text evidence="1">The sequence shown here is derived from an EMBL/GenBank/DDBJ whole genome shotgun (WGS) entry which is preliminary data.</text>
</comment>
<feature type="non-terminal residue" evidence="1">
    <location>
        <position position="1"/>
    </location>
</feature>